<dbReference type="PRINTS" id="PR00081">
    <property type="entry name" value="GDHRDH"/>
</dbReference>
<keyword evidence="2" id="KW-0560">Oxidoreductase</keyword>
<dbReference type="SUPFAM" id="SSF51735">
    <property type="entry name" value="NAD(P)-binding Rossmann-fold domains"/>
    <property type="match status" value="1"/>
</dbReference>
<keyword evidence="4" id="KW-1185">Reference proteome</keyword>
<evidence type="ECO:0000256" key="1">
    <source>
        <dbReference type="ARBA" id="ARBA00006484"/>
    </source>
</evidence>
<protein>
    <submittedName>
        <fullName evidence="3">SDR family NAD(P)-dependent oxidoreductase</fullName>
    </submittedName>
</protein>
<dbReference type="InterPro" id="IPR036291">
    <property type="entry name" value="NAD(P)-bd_dom_sf"/>
</dbReference>
<reference evidence="3" key="1">
    <citation type="submission" date="2022-03" db="EMBL/GenBank/DDBJ databases">
        <title>Identification of a novel bacterium isolated from mangrove sediments.</title>
        <authorList>
            <person name="Pan X."/>
        </authorList>
    </citation>
    <scope>NUCLEOTIDE SEQUENCE</scope>
    <source>
        <strain evidence="3">B2637</strain>
    </source>
</reference>
<evidence type="ECO:0000256" key="2">
    <source>
        <dbReference type="ARBA" id="ARBA00023002"/>
    </source>
</evidence>
<dbReference type="InterPro" id="IPR002347">
    <property type="entry name" value="SDR_fam"/>
</dbReference>
<dbReference type="Pfam" id="PF00106">
    <property type="entry name" value="adh_short"/>
    <property type="match status" value="1"/>
</dbReference>
<organism evidence="3 4">
    <name type="scientific">Novosphingobium mangrovi</name>
    <name type="common">ex Hu et al. 2023</name>
    <dbReference type="NCBI Taxonomy" id="2930094"/>
    <lineage>
        <taxon>Bacteria</taxon>
        <taxon>Pseudomonadati</taxon>
        <taxon>Pseudomonadota</taxon>
        <taxon>Alphaproteobacteria</taxon>
        <taxon>Sphingomonadales</taxon>
        <taxon>Sphingomonadaceae</taxon>
        <taxon>Novosphingobium</taxon>
    </lineage>
</organism>
<dbReference type="RefSeq" id="WP_243799725.1">
    <property type="nucleotide sequence ID" value="NZ_JALHAT010000014.1"/>
</dbReference>
<dbReference type="Proteomes" id="UP001162802">
    <property type="component" value="Unassembled WGS sequence"/>
</dbReference>
<sequence>MARIFVTGSTQGIGRNAIQTLIGNGHDVILHARSKERINAFGALANVNTVLTGDLASLEEVRALARALNETGPVDAIIHNAGIIDTTREVTREGILRVLMVNAIAPYMLSLLAERPARLIFTGSSMHYGHEEALDDMDWRERRWSGASAYGESKMLLTAMANGLARHLPDTPCHTVDPGWVPTRMGGESASDPLDEAHLTQCWLATYSKDEAGASGGYWHHMERREPDPKTQDTKVQDAVLTRFAALSGVAMPTAASRP</sequence>
<gene>
    <name evidence="3" type="ORF">MTR65_10095</name>
</gene>
<evidence type="ECO:0000313" key="3">
    <source>
        <dbReference type="EMBL" id="MCJ1961031.1"/>
    </source>
</evidence>
<comment type="similarity">
    <text evidence="1">Belongs to the short-chain dehydrogenases/reductases (SDR) family.</text>
</comment>
<name>A0ABT0ACX1_9SPHN</name>
<accession>A0ABT0ACX1</accession>
<evidence type="ECO:0000313" key="4">
    <source>
        <dbReference type="Proteomes" id="UP001162802"/>
    </source>
</evidence>
<dbReference type="PANTHER" id="PTHR24320">
    <property type="entry name" value="RETINOL DEHYDROGENASE"/>
    <property type="match status" value="1"/>
</dbReference>
<proteinExistence type="inferred from homology"/>
<dbReference type="EMBL" id="JALHAT010000014">
    <property type="protein sequence ID" value="MCJ1961031.1"/>
    <property type="molecule type" value="Genomic_DNA"/>
</dbReference>
<comment type="caution">
    <text evidence="3">The sequence shown here is derived from an EMBL/GenBank/DDBJ whole genome shotgun (WGS) entry which is preliminary data.</text>
</comment>
<dbReference type="Gene3D" id="3.40.50.720">
    <property type="entry name" value="NAD(P)-binding Rossmann-like Domain"/>
    <property type="match status" value="1"/>
</dbReference>
<dbReference type="PANTHER" id="PTHR24320:SF274">
    <property type="entry name" value="CHAIN DEHYDROGENASE, PUTATIVE (AFU_ORTHOLOGUE AFUA_4G00440)-RELATED"/>
    <property type="match status" value="1"/>
</dbReference>